<accession>A0A0F9MCL4</accession>
<proteinExistence type="predicted"/>
<evidence type="ECO:0000313" key="1">
    <source>
        <dbReference type="EMBL" id="KKM66932.1"/>
    </source>
</evidence>
<dbReference type="AlphaFoldDB" id="A0A0F9MCL4"/>
<comment type="caution">
    <text evidence="1">The sequence shown here is derived from an EMBL/GenBank/DDBJ whole genome shotgun (WGS) entry which is preliminary data.</text>
</comment>
<name>A0A0F9MCL4_9ZZZZ</name>
<dbReference type="EMBL" id="LAZR01010441">
    <property type="protein sequence ID" value="KKM66932.1"/>
    <property type="molecule type" value="Genomic_DNA"/>
</dbReference>
<sequence>MPITKNVVAHILRHVDAEDAKRDLSQVAGVAERAQYVRDAVQGLAEDTKDNPIDTILATISDDVPLSDKQASFKRTLTNMMGEPRSQLAIQAWVGQGKEQRGG</sequence>
<reference evidence="1" key="1">
    <citation type="journal article" date="2015" name="Nature">
        <title>Complex archaea that bridge the gap between prokaryotes and eukaryotes.</title>
        <authorList>
            <person name="Spang A."/>
            <person name="Saw J.H."/>
            <person name="Jorgensen S.L."/>
            <person name="Zaremba-Niedzwiedzka K."/>
            <person name="Martijn J."/>
            <person name="Lind A.E."/>
            <person name="van Eijk R."/>
            <person name="Schleper C."/>
            <person name="Guy L."/>
            <person name="Ettema T.J."/>
        </authorList>
    </citation>
    <scope>NUCLEOTIDE SEQUENCE</scope>
</reference>
<organism evidence="1">
    <name type="scientific">marine sediment metagenome</name>
    <dbReference type="NCBI Taxonomy" id="412755"/>
    <lineage>
        <taxon>unclassified sequences</taxon>
        <taxon>metagenomes</taxon>
        <taxon>ecological metagenomes</taxon>
    </lineage>
</organism>
<gene>
    <name evidence="1" type="ORF">LCGC14_1476220</name>
</gene>
<protein>
    <submittedName>
        <fullName evidence="1">Uncharacterized protein</fullName>
    </submittedName>
</protein>